<proteinExistence type="predicted"/>
<dbReference type="InParanoid" id="E9G200"/>
<reference evidence="1 2" key="1">
    <citation type="journal article" date="2011" name="Science">
        <title>The ecoresponsive genome of Daphnia pulex.</title>
        <authorList>
            <person name="Colbourne J.K."/>
            <person name="Pfrender M.E."/>
            <person name="Gilbert D."/>
            <person name="Thomas W.K."/>
            <person name="Tucker A."/>
            <person name="Oakley T.H."/>
            <person name="Tokishita S."/>
            <person name="Aerts A."/>
            <person name="Arnold G.J."/>
            <person name="Basu M.K."/>
            <person name="Bauer D.J."/>
            <person name="Caceres C.E."/>
            <person name="Carmel L."/>
            <person name="Casola C."/>
            <person name="Choi J.H."/>
            <person name="Detter J.C."/>
            <person name="Dong Q."/>
            <person name="Dusheyko S."/>
            <person name="Eads B.D."/>
            <person name="Frohlich T."/>
            <person name="Geiler-Samerotte K.A."/>
            <person name="Gerlach D."/>
            <person name="Hatcher P."/>
            <person name="Jogdeo S."/>
            <person name="Krijgsveld J."/>
            <person name="Kriventseva E.V."/>
            <person name="Kultz D."/>
            <person name="Laforsch C."/>
            <person name="Lindquist E."/>
            <person name="Lopez J."/>
            <person name="Manak J.R."/>
            <person name="Muller J."/>
            <person name="Pangilinan J."/>
            <person name="Patwardhan R.P."/>
            <person name="Pitluck S."/>
            <person name="Pritham E.J."/>
            <person name="Rechtsteiner A."/>
            <person name="Rho M."/>
            <person name="Rogozin I.B."/>
            <person name="Sakarya O."/>
            <person name="Salamov A."/>
            <person name="Schaack S."/>
            <person name="Shapiro H."/>
            <person name="Shiga Y."/>
            <person name="Skalitzky C."/>
            <person name="Smith Z."/>
            <person name="Souvorov A."/>
            <person name="Sung W."/>
            <person name="Tang Z."/>
            <person name="Tsuchiya D."/>
            <person name="Tu H."/>
            <person name="Vos H."/>
            <person name="Wang M."/>
            <person name="Wolf Y.I."/>
            <person name="Yamagata H."/>
            <person name="Yamada T."/>
            <person name="Ye Y."/>
            <person name="Shaw J.R."/>
            <person name="Andrews J."/>
            <person name="Crease T.J."/>
            <person name="Tang H."/>
            <person name="Lucas S.M."/>
            <person name="Robertson H.M."/>
            <person name="Bork P."/>
            <person name="Koonin E.V."/>
            <person name="Zdobnov E.M."/>
            <person name="Grigoriev I.V."/>
            <person name="Lynch M."/>
            <person name="Boore J.L."/>
        </authorList>
    </citation>
    <scope>NUCLEOTIDE SEQUENCE [LARGE SCALE GENOMIC DNA]</scope>
</reference>
<accession>E9G200</accession>
<organism evidence="1 2">
    <name type="scientific">Daphnia pulex</name>
    <name type="common">Water flea</name>
    <dbReference type="NCBI Taxonomy" id="6669"/>
    <lineage>
        <taxon>Eukaryota</taxon>
        <taxon>Metazoa</taxon>
        <taxon>Ecdysozoa</taxon>
        <taxon>Arthropoda</taxon>
        <taxon>Crustacea</taxon>
        <taxon>Branchiopoda</taxon>
        <taxon>Diplostraca</taxon>
        <taxon>Cladocera</taxon>
        <taxon>Anomopoda</taxon>
        <taxon>Daphniidae</taxon>
        <taxon>Daphnia</taxon>
    </lineage>
</organism>
<dbReference type="KEGG" id="dpx:DAPPUDRAFT_236811"/>
<sequence>MDVKVAGCQNSLADLPRCQAKTTGPASLLIDPPLGTTTTTSIHTKLFHRLRAILGYYLLGKDQFGSSPKYRVYVVLVFSSSGLESSRKEAKGRTDLIRIVTPSPSSILIDPEEDSKKKIAIPMKSENG</sequence>
<keyword evidence="2" id="KW-1185">Reference proteome</keyword>
<name>E9G200_DAPPU</name>
<dbReference type="AlphaFoldDB" id="E9G200"/>
<dbReference type="Proteomes" id="UP000000305">
    <property type="component" value="Unassembled WGS sequence"/>
</dbReference>
<dbReference type="EMBL" id="GL732530">
    <property type="protein sequence ID" value="EFX86159.1"/>
    <property type="molecule type" value="Genomic_DNA"/>
</dbReference>
<gene>
    <name evidence="1" type="ORF">DAPPUDRAFT_236811</name>
</gene>
<protein>
    <submittedName>
        <fullName evidence="1">Uncharacterized protein</fullName>
    </submittedName>
</protein>
<evidence type="ECO:0000313" key="2">
    <source>
        <dbReference type="Proteomes" id="UP000000305"/>
    </source>
</evidence>
<dbReference type="HOGENOM" id="CLU_1961820_0_0_1"/>
<evidence type="ECO:0000313" key="1">
    <source>
        <dbReference type="EMBL" id="EFX86159.1"/>
    </source>
</evidence>